<organism evidence="1">
    <name type="scientific">marine sediment metagenome</name>
    <dbReference type="NCBI Taxonomy" id="412755"/>
    <lineage>
        <taxon>unclassified sequences</taxon>
        <taxon>metagenomes</taxon>
        <taxon>ecological metagenomes</taxon>
    </lineage>
</organism>
<proteinExistence type="predicted"/>
<sequence length="52" mass="6051">MPYVICLCTRCINGISINEEDDIECTTNNKIIKRTQRKRTCSEYSPIKRSVI</sequence>
<comment type="caution">
    <text evidence="1">The sequence shown here is derived from an EMBL/GenBank/DDBJ whole genome shotgun (WGS) entry which is preliminary data.</text>
</comment>
<protein>
    <submittedName>
        <fullName evidence="1">Uncharacterized protein</fullName>
    </submittedName>
</protein>
<name>A0A0F9NWK9_9ZZZZ</name>
<dbReference type="EMBL" id="LAZR01002931">
    <property type="protein sequence ID" value="KKN23880.1"/>
    <property type="molecule type" value="Genomic_DNA"/>
</dbReference>
<reference evidence="1" key="1">
    <citation type="journal article" date="2015" name="Nature">
        <title>Complex archaea that bridge the gap between prokaryotes and eukaryotes.</title>
        <authorList>
            <person name="Spang A."/>
            <person name="Saw J.H."/>
            <person name="Jorgensen S.L."/>
            <person name="Zaremba-Niedzwiedzka K."/>
            <person name="Martijn J."/>
            <person name="Lind A.E."/>
            <person name="van Eijk R."/>
            <person name="Schleper C."/>
            <person name="Guy L."/>
            <person name="Ettema T.J."/>
        </authorList>
    </citation>
    <scope>NUCLEOTIDE SEQUENCE</scope>
</reference>
<accession>A0A0F9NWK9</accession>
<gene>
    <name evidence="1" type="ORF">LCGC14_0900520</name>
</gene>
<dbReference type="AlphaFoldDB" id="A0A0F9NWK9"/>
<evidence type="ECO:0000313" key="1">
    <source>
        <dbReference type="EMBL" id="KKN23880.1"/>
    </source>
</evidence>